<keyword evidence="3" id="KW-1185">Reference proteome</keyword>
<proteinExistence type="predicted"/>
<dbReference type="AlphaFoldDB" id="A0A1R1PUJ4"/>
<name>A0A1R1PUJ4_ZANCU</name>
<feature type="chain" id="PRO_5012729206" evidence="1">
    <location>
        <begin position="22"/>
        <end position="150"/>
    </location>
</feature>
<accession>A0A1R1PUJ4</accession>
<keyword evidence="1" id="KW-0732">Signal</keyword>
<reference evidence="3" key="1">
    <citation type="submission" date="2017-01" db="EMBL/GenBank/DDBJ databases">
        <authorList>
            <person name="Wang Y."/>
            <person name="White M."/>
            <person name="Kvist S."/>
            <person name="Moncalvo J.-M."/>
        </authorList>
    </citation>
    <scope>NUCLEOTIDE SEQUENCE [LARGE SCALE GENOMIC DNA]</scope>
    <source>
        <strain evidence="3">COL-18-3</strain>
    </source>
</reference>
<organism evidence="2 3">
    <name type="scientific">Zancudomyces culisetae</name>
    <name type="common">Gut fungus</name>
    <name type="synonym">Smittium culisetae</name>
    <dbReference type="NCBI Taxonomy" id="1213189"/>
    <lineage>
        <taxon>Eukaryota</taxon>
        <taxon>Fungi</taxon>
        <taxon>Fungi incertae sedis</taxon>
        <taxon>Zoopagomycota</taxon>
        <taxon>Kickxellomycotina</taxon>
        <taxon>Harpellomycetes</taxon>
        <taxon>Harpellales</taxon>
        <taxon>Legeriomycetaceae</taxon>
        <taxon>Zancudomyces</taxon>
    </lineage>
</organism>
<protein>
    <submittedName>
        <fullName evidence="2">Uncharacterized protein</fullName>
    </submittedName>
</protein>
<gene>
    <name evidence="2" type="ORF">AX774_g1871</name>
</gene>
<sequence length="150" mass="17537">MKIRHLVIVAVLAKLCSPGYTCQDNKNGWASCGDVKFMPEIINTVYVSRKARDFIRIPNDAVNMWSHYFSKLDIEDEHPFKAYYTILDRWEYRKKWTFSIVVSTPEYYEFSLLYHTEFTKVLGLMNANHAYQATLRNKFGSIALKAIPLV</sequence>
<feature type="signal peptide" evidence="1">
    <location>
        <begin position="1"/>
        <end position="21"/>
    </location>
</feature>
<evidence type="ECO:0000313" key="2">
    <source>
        <dbReference type="EMBL" id="OMH84603.1"/>
    </source>
</evidence>
<evidence type="ECO:0000256" key="1">
    <source>
        <dbReference type="SAM" id="SignalP"/>
    </source>
</evidence>
<comment type="caution">
    <text evidence="2">The sequence shown here is derived from an EMBL/GenBank/DDBJ whole genome shotgun (WGS) entry which is preliminary data.</text>
</comment>
<dbReference type="EMBL" id="LSSK01000173">
    <property type="protein sequence ID" value="OMH84603.1"/>
    <property type="molecule type" value="Genomic_DNA"/>
</dbReference>
<evidence type="ECO:0000313" key="3">
    <source>
        <dbReference type="Proteomes" id="UP000188320"/>
    </source>
</evidence>
<dbReference type="Proteomes" id="UP000188320">
    <property type="component" value="Unassembled WGS sequence"/>
</dbReference>